<dbReference type="RefSeq" id="WP_189203032.1">
    <property type="nucleotide sequence ID" value="NZ_BMQQ01000016.1"/>
</dbReference>
<organism evidence="2 3">
    <name type="scientific">Streptomyces purpureus</name>
    <dbReference type="NCBI Taxonomy" id="1951"/>
    <lineage>
        <taxon>Bacteria</taxon>
        <taxon>Bacillati</taxon>
        <taxon>Actinomycetota</taxon>
        <taxon>Actinomycetes</taxon>
        <taxon>Kitasatosporales</taxon>
        <taxon>Streptomycetaceae</taxon>
        <taxon>Streptomyces</taxon>
    </lineage>
</organism>
<keyword evidence="3" id="KW-1185">Reference proteome</keyword>
<gene>
    <name evidence="2" type="ORF">GCM10014713_41390</name>
</gene>
<reference evidence="2" key="2">
    <citation type="submission" date="2020-09" db="EMBL/GenBank/DDBJ databases">
        <authorList>
            <person name="Sun Q."/>
            <person name="Ohkuma M."/>
        </authorList>
    </citation>
    <scope>NUCLEOTIDE SEQUENCE</scope>
    <source>
        <strain evidence="2">JCM 3172</strain>
    </source>
</reference>
<dbReference type="Proteomes" id="UP000619486">
    <property type="component" value="Unassembled WGS sequence"/>
</dbReference>
<evidence type="ECO:0000313" key="3">
    <source>
        <dbReference type="Proteomes" id="UP000619486"/>
    </source>
</evidence>
<sequence>MGSVEQAVREDIEAIGGLVGVEPTLAEMAYRLAADIDAGGGDDGRLLPALNKELRATLKQLVEGRPAEDEDDDLADLDQPD</sequence>
<evidence type="ECO:0000313" key="2">
    <source>
        <dbReference type="EMBL" id="GGT43421.1"/>
    </source>
</evidence>
<proteinExistence type="predicted"/>
<comment type="caution">
    <text evidence="2">The sequence shown here is derived from an EMBL/GenBank/DDBJ whole genome shotgun (WGS) entry which is preliminary data.</text>
</comment>
<dbReference type="EMBL" id="BMQQ01000016">
    <property type="protein sequence ID" value="GGT43421.1"/>
    <property type="molecule type" value="Genomic_DNA"/>
</dbReference>
<accession>A0A918LSF5</accession>
<dbReference type="AlphaFoldDB" id="A0A918LSF5"/>
<evidence type="ECO:0000256" key="1">
    <source>
        <dbReference type="SAM" id="MobiDB-lite"/>
    </source>
</evidence>
<protein>
    <submittedName>
        <fullName evidence="2">Uncharacterized protein</fullName>
    </submittedName>
</protein>
<feature type="region of interest" description="Disordered" evidence="1">
    <location>
        <begin position="61"/>
        <end position="81"/>
    </location>
</feature>
<feature type="compositionally biased region" description="Acidic residues" evidence="1">
    <location>
        <begin position="68"/>
        <end position="81"/>
    </location>
</feature>
<reference evidence="2" key="1">
    <citation type="journal article" date="2014" name="Int. J. Syst. Evol. Microbiol.">
        <title>Complete genome sequence of Corynebacterium casei LMG S-19264T (=DSM 44701T), isolated from a smear-ripened cheese.</title>
        <authorList>
            <consortium name="US DOE Joint Genome Institute (JGI-PGF)"/>
            <person name="Walter F."/>
            <person name="Albersmeier A."/>
            <person name="Kalinowski J."/>
            <person name="Ruckert C."/>
        </authorList>
    </citation>
    <scope>NUCLEOTIDE SEQUENCE</scope>
    <source>
        <strain evidence="2">JCM 3172</strain>
    </source>
</reference>
<name>A0A918LSF5_9ACTN</name>